<accession>A0A5B8NH80</accession>
<evidence type="ECO:0000256" key="1">
    <source>
        <dbReference type="SAM" id="Phobius"/>
    </source>
</evidence>
<protein>
    <submittedName>
        <fullName evidence="2">Succinate dehydrogenase cytochrome b subunit</fullName>
    </submittedName>
</protein>
<organism evidence="2 3">
    <name type="scientific">Euhalothece natronophila Z-M001</name>
    <dbReference type="NCBI Taxonomy" id="522448"/>
    <lineage>
        <taxon>Bacteria</taxon>
        <taxon>Bacillati</taxon>
        <taxon>Cyanobacteriota</taxon>
        <taxon>Cyanophyceae</taxon>
        <taxon>Oscillatoriophycideae</taxon>
        <taxon>Chroococcales</taxon>
        <taxon>Halothecacae</taxon>
        <taxon>Halothece cluster</taxon>
        <taxon>Euhalothece</taxon>
    </lineage>
</organism>
<dbReference type="GO" id="GO:0016020">
    <property type="term" value="C:membrane"/>
    <property type="evidence" value="ECO:0007669"/>
    <property type="project" value="InterPro"/>
</dbReference>
<keyword evidence="1" id="KW-0472">Membrane</keyword>
<feature type="transmembrane region" description="Helical" evidence="1">
    <location>
        <begin position="63"/>
        <end position="85"/>
    </location>
</feature>
<dbReference type="AlphaFoldDB" id="A0A5B8NH80"/>
<evidence type="ECO:0000313" key="3">
    <source>
        <dbReference type="Proteomes" id="UP000318453"/>
    </source>
</evidence>
<dbReference type="SUPFAM" id="SSF81343">
    <property type="entry name" value="Fumarate reductase respiratory complex transmembrane subunits"/>
    <property type="match status" value="1"/>
</dbReference>
<keyword evidence="1" id="KW-1133">Transmembrane helix</keyword>
<dbReference type="EMBL" id="CP042326">
    <property type="protein sequence ID" value="QDZ38542.1"/>
    <property type="molecule type" value="Genomic_DNA"/>
</dbReference>
<dbReference type="Proteomes" id="UP000318453">
    <property type="component" value="Chromosome"/>
</dbReference>
<gene>
    <name evidence="2" type="ORF">FRE64_00410</name>
</gene>
<feature type="transmembrane region" description="Helical" evidence="1">
    <location>
        <begin position="106"/>
        <end position="126"/>
    </location>
</feature>
<feature type="transmembrane region" description="Helical" evidence="1">
    <location>
        <begin position="207"/>
        <end position="229"/>
    </location>
</feature>
<evidence type="ECO:0000313" key="2">
    <source>
        <dbReference type="EMBL" id="QDZ38542.1"/>
    </source>
</evidence>
<dbReference type="KEGG" id="enn:FRE64_00410"/>
<sequence length="279" mass="32257">MSLRTSRKIPSLVKKYLMALTGIALMGFVFAHMVGNLQMFVSPEAMNQYAYFLHHVIPSPLRWAFRLGLLLMVGLHIWMAALLKLENRAARPQKYVVNRWLQASSASRYMGISGFILLVYIIFHLLHFTVQSLHPEFQMLTYEMEEKTVQDVYAMMIYGFSSQFWYISGFYIIAMGLLCWHLSHGANSIFQTLGLRNERIRYHLHEIAWWFGTILFLGFTSIPFAVLIAETSNILLPTQPVLAQIETWDGESPIIIDYSQNEIPVQHSPRHLSRKMGQP</sequence>
<keyword evidence="1" id="KW-0812">Transmembrane</keyword>
<dbReference type="InterPro" id="IPR034804">
    <property type="entry name" value="SQR/QFR_C/D"/>
</dbReference>
<reference evidence="2" key="1">
    <citation type="submission" date="2019-08" db="EMBL/GenBank/DDBJ databases">
        <title>Carotenoids and Carotenoid Binding Proteins in the Halophilic Cyanobacterium Euhalothece sp. ZM00.</title>
        <authorList>
            <person name="Cho S.M."/>
            <person name="Song J.Y."/>
            <person name="Park Y.-I."/>
        </authorList>
    </citation>
    <scope>NUCLEOTIDE SEQUENCE [LARGE SCALE GENOMIC DNA]</scope>
    <source>
        <strain evidence="2">Z-M001</strain>
    </source>
</reference>
<dbReference type="InterPro" id="IPR011138">
    <property type="entry name" value="Cytochrome_b-558"/>
</dbReference>
<dbReference type="Gene3D" id="1.20.1300.10">
    <property type="entry name" value="Fumarate reductase/succinate dehydrogenase, transmembrane subunit"/>
    <property type="match status" value="1"/>
</dbReference>
<proteinExistence type="predicted"/>
<dbReference type="OrthoDB" id="9802842at2"/>
<feature type="transmembrane region" description="Helical" evidence="1">
    <location>
        <begin position="16"/>
        <end position="34"/>
    </location>
</feature>
<name>A0A5B8NH80_9CHRO</name>
<dbReference type="CDD" id="cd03498">
    <property type="entry name" value="SQR_TypeB_2_TM"/>
    <property type="match status" value="1"/>
</dbReference>
<keyword evidence="3" id="KW-1185">Reference proteome</keyword>
<dbReference type="RefSeq" id="WP_146294153.1">
    <property type="nucleotide sequence ID" value="NZ_CP042326.1"/>
</dbReference>
<feature type="transmembrane region" description="Helical" evidence="1">
    <location>
        <begin position="164"/>
        <end position="186"/>
    </location>
</feature>
<dbReference type="NCBIfam" id="TIGR02046">
    <property type="entry name" value="sdhC_b558_fam"/>
    <property type="match status" value="1"/>
</dbReference>